<protein>
    <submittedName>
        <fullName evidence="1">Uncharacterized protein</fullName>
    </submittedName>
</protein>
<gene>
    <name evidence="1" type="ORF">SAMN05444358_11542</name>
</gene>
<dbReference type="STRING" id="985054.SAMN05444358_11542"/>
<evidence type="ECO:0000313" key="2">
    <source>
        <dbReference type="Proteomes" id="UP000183400"/>
    </source>
</evidence>
<evidence type="ECO:0000313" key="1">
    <source>
        <dbReference type="EMBL" id="SDX90892.1"/>
    </source>
</evidence>
<keyword evidence="2" id="KW-1185">Reference proteome</keyword>
<accession>A0A1H3FIK8</accession>
<name>A0A1H3FIK8_9RHOB</name>
<proteinExistence type="predicted"/>
<sequence length="235" mass="25802">MAKGPYRLAVDRREYIADSPLYIAVSRVNEATGGFLDRTELEDIERSALGVVKFQRIQPDKNGVTPPPTDLVLYKQDGSPADTSNLGLARAVRVNASDLRNKTTGLAPLEPGDTLLIQFTIQLEDEKLELSLRPRIVAAPVIAPPPSVYVLTEALQGFVGRDVSRLRLHAASALPTRIEHPDLFQDLGRGHVRREGLFVWHYARPNSPALPAASDPDVDFIKVDRSGGAQLPDDR</sequence>
<dbReference type="AlphaFoldDB" id="A0A1H3FIK8"/>
<organism evidence="1 2">
    <name type="scientific">Ruegeria halocynthiae</name>
    <dbReference type="NCBI Taxonomy" id="985054"/>
    <lineage>
        <taxon>Bacteria</taxon>
        <taxon>Pseudomonadati</taxon>
        <taxon>Pseudomonadota</taxon>
        <taxon>Alphaproteobacteria</taxon>
        <taxon>Rhodobacterales</taxon>
        <taxon>Roseobacteraceae</taxon>
        <taxon>Ruegeria</taxon>
    </lineage>
</organism>
<dbReference type="RefSeq" id="WP_074739414.1">
    <property type="nucleotide sequence ID" value="NZ_FNNP01000015.1"/>
</dbReference>
<dbReference type="EMBL" id="FNNP01000015">
    <property type="protein sequence ID" value="SDX90892.1"/>
    <property type="molecule type" value="Genomic_DNA"/>
</dbReference>
<dbReference type="Proteomes" id="UP000183400">
    <property type="component" value="Unassembled WGS sequence"/>
</dbReference>
<dbReference type="OrthoDB" id="8166506at2"/>
<reference evidence="2" key="1">
    <citation type="submission" date="2016-10" db="EMBL/GenBank/DDBJ databases">
        <authorList>
            <person name="Varghese N."/>
            <person name="Submissions S."/>
        </authorList>
    </citation>
    <scope>NUCLEOTIDE SEQUENCE [LARGE SCALE GENOMIC DNA]</scope>
    <source>
        <strain evidence="2">DSM 27839</strain>
    </source>
</reference>